<accession>A0A511HSN5</accession>
<reference evidence="2 3" key="1">
    <citation type="submission" date="2019-07" db="EMBL/GenBank/DDBJ databases">
        <title>Whole genome shotgun sequence of Myxococcus virescens NBRC 100334.</title>
        <authorList>
            <person name="Hosoyama A."/>
            <person name="Uohara A."/>
            <person name="Ohji S."/>
            <person name="Ichikawa N."/>
        </authorList>
    </citation>
    <scope>NUCLEOTIDE SEQUENCE [LARGE SCALE GENOMIC DNA]</scope>
    <source>
        <strain evidence="2 3">NBRC 100334</strain>
    </source>
</reference>
<gene>
    <name evidence="2" type="ORF">MVI01_72930</name>
</gene>
<protein>
    <submittedName>
        <fullName evidence="2">Uncharacterized protein</fullName>
    </submittedName>
</protein>
<evidence type="ECO:0000256" key="1">
    <source>
        <dbReference type="SAM" id="MobiDB-lite"/>
    </source>
</evidence>
<dbReference type="AlphaFoldDB" id="A0A511HSN5"/>
<proteinExistence type="predicted"/>
<dbReference type="EMBL" id="BJVY01000077">
    <property type="protein sequence ID" value="GEL75509.1"/>
    <property type="molecule type" value="Genomic_DNA"/>
</dbReference>
<evidence type="ECO:0000313" key="3">
    <source>
        <dbReference type="Proteomes" id="UP000321224"/>
    </source>
</evidence>
<sequence length="114" mass="11780">MLEMDSIVPAGGGATRGHQDNIEVTSELPGGFEDRVGALEETLQRAERQVRSGSLGRGPRGAARGDVGRVAVGPPGPSCQTRARDAEENVSDFNHISTPAAHGLSCSSATGLTR</sequence>
<feature type="region of interest" description="Disordered" evidence="1">
    <location>
        <begin position="1"/>
        <end position="31"/>
    </location>
</feature>
<evidence type="ECO:0000313" key="2">
    <source>
        <dbReference type="EMBL" id="GEL75509.1"/>
    </source>
</evidence>
<feature type="region of interest" description="Disordered" evidence="1">
    <location>
        <begin position="94"/>
        <end position="114"/>
    </location>
</feature>
<dbReference type="Proteomes" id="UP000321224">
    <property type="component" value="Unassembled WGS sequence"/>
</dbReference>
<feature type="compositionally biased region" description="Polar residues" evidence="1">
    <location>
        <begin position="105"/>
        <end position="114"/>
    </location>
</feature>
<name>A0A511HSN5_9BACT</name>
<feature type="region of interest" description="Disordered" evidence="1">
    <location>
        <begin position="44"/>
        <end position="82"/>
    </location>
</feature>
<comment type="caution">
    <text evidence="2">The sequence shown here is derived from an EMBL/GenBank/DDBJ whole genome shotgun (WGS) entry which is preliminary data.</text>
</comment>
<organism evidence="2 3">
    <name type="scientific">Myxococcus virescens</name>
    <dbReference type="NCBI Taxonomy" id="83456"/>
    <lineage>
        <taxon>Bacteria</taxon>
        <taxon>Pseudomonadati</taxon>
        <taxon>Myxococcota</taxon>
        <taxon>Myxococcia</taxon>
        <taxon>Myxococcales</taxon>
        <taxon>Cystobacterineae</taxon>
        <taxon>Myxococcaceae</taxon>
        <taxon>Myxococcus</taxon>
    </lineage>
</organism>